<keyword evidence="2" id="KW-1185">Reference proteome</keyword>
<dbReference type="EMBL" id="CP001349">
    <property type="protein sequence ID" value="ACL56956.1"/>
    <property type="molecule type" value="Genomic_DNA"/>
</dbReference>
<dbReference type="OrthoDB" id="7376221at2"/>
<dbReference type="KEGG" id="mno:Mnod_1968"/>
<dbReference type="HOGENOM" id="CLU_2288225_0_0_5"/>
<dbReference type="Proteomes" id="UP000008207">
    <property type="component" value="Chromosome"/>
</dbReference>
<dbReference type="AlphaFoldDB" id="B8IT70"/>
<proteinExistence type="predicted"/>
<gene>
    <name evidence="1" type="ordered locus">Mnod_1968</name>
</gene>
<accession>B8IT70</accession>
<evidence type="ECO:0000313" key="1">
    <source>
        <dbReference type="EMBL" id="ACL56956.1"/>
    </source>
</evidence>
<sequence length="101" mass="10725">MSGLTRFGTFPAPYGAAVPVYRAPTPDPSDPEAFVFDMQGVACALLSGLQPGPADVFAYLFPASAGPVRPKAESDPTRFVVTEVGLRALRDLPQDGRPWFG</sequence>
<dbReference type="RefSeq" id="WP_015928645.1">
    <property type="nucleotide sequence ID" value="NC_011894.1"/>
</dbReference>
<protein>
    <submittedName>
        <fullName evidence="1">Uncharacterized protein</fullName>
    </submittedName>
</protein>
<reference evidence="1 2" key="1">
    <citation type="submission" date="2009-01" db="EMBL/GenBank/DDBJ databases">
        <title>Complete sequence of chromosome of Methylobacterium nodulans ORS 2060.</title>
        <authorList>
            <consortium name="US DOE Joint Genome Institute"/>
            <person name="Lucas S."/>
            <person name="Copeland A."/>
            <person name="Lapidus A."/>
            <person name="Glavina del Rio T."/>
            <person name="Dalin E."/>
            <person name="Tice H."/>
            <person name="Bruce D."/>
            <person name="Goodwin L."/>
            <person name="Pitluck S."/>
            <person name="Sims D."/>
            <person name="Brettin T."/>
            <person name="Detter J.C."/>
            <person name="Han C."/>
            <person name="Larimer F."/>
            <person name="Land M."/>
            <person name="Hauser L."/>
            <person name="Kyrpides N."/>
            <person name="Ivanova N."/>
            <person name="Marx C.J."/>
            <person name="Richardson P."/>
        </authorList>
    </citation>
    <scope>NUCLEOTIDE SEQUENCE [LARGE SCALE GENOMIC DNA]</scope>
    <source>
        <strain evidence="2">LMG 21967 / CNCM I-2342 / ORS 2060</strain>
    </source>
</reference>
<dbReference type="STRING" id="460265.Mnod_1968"/>
<name>B8IT70_METNO</name>
<evidence type="ECO:0000313" key="2">
    <source>
        <dbReference type="Proteomes" id="UP000008207"/>
    </source>
</evidence>
<organism evidence="1 2">
    <name type="scientific">Methylobacterium nodulans (strain LMG 21967 / CNCM I-2342 / ORS 2060)</name>
    <dbReference type="NCBI Taxonomy" id="460265"/>
    <lineage>
        <taxon>Bacteria</taxon>
        <taxon>Pseudomonadati</taxon>
        <taxon>Pseudomonadota</taxon>
        <taxon>Alphaproteobacteria</taxon>
        <taxon>Hyphomicrobiales</taxon>
        <taxon>Methylobacteriaceae</taxon>
        <taxon>Methylobacterium</taxon>
    </lineage>
</organism>